<dbReference type="Proteomes" id="UP000646365">
    <property type="component" value="Unassembled WGS sequence"/>
</dbReference>
<evidence type="ECO:0000256" key="1">
    <source>
        <dbReference type="SAM" id="MobiDB-lite"/>
    </source>
</evidence>
<feature type="region of interest" description="Disordered" evidence="1">
    <location>
        <begin position="1"/>
        <end position="21"/>
    </location>
</feature>
<keyword evidence="4" id="KW-1185">Reference proteome</keyword>
<evidence type="ECO:0000256" key="2">
    <source>
        <dbReference type="SAM" id="Phobius"/>
    </source>
</evidence>
<accession>A0A8J2Z0M2</accession>
<comment type="caution">
    <text evidence="3">The sequence shown here is derived from an EMBL/GenBank/DDBJ whole genome shotgun (WGS) entry which is preliminary data.</text>
</comment>
<proteinExistence type="predicted"/>
<keyword evidence="2" id="KW-0812">Transmembrane</keyword>
<evidence type="ECO:0000313" key="3">
    <source>
        <dbReference type="EMBL" id="GGF40249.1"/>
    </source>
</evidence>
<sequence length="50" mass="5141">MYSLSGRSPGRFGSGHELSQLTDRGDGPGDVLGAWIAVLALFVALASCFG</sequence>
<evidence type="ECO:0000313" key="4">
    <source>
        <dbReference type="Proteomes" id="UP000646365"/>
    </source>
</evidence>
<protein>
    <submittedName>
        <fullName evidence="3">Uncharacterized protein</fullName>
    </submittedName>
</protein>
<reference evidence="3" key="1">
    <citation type="journal article" date="2014" name="Int. J. Syst. Evol. Microbiol.">
        <title>Complete genome sequence of Corynebacterium casei LMG S-19264T (=DSM 44701T), isolated from a smear-ripened cheese.</title>
        <authorList>
            <consortium name="US DOE Joint Genome Institute (JGI-PGF)"/>
            <person name="Walter F."/>
            <person name="Albersmeier A."/>
            <person name="Kalinowski J."/>
            <person name="Ruckert C."/>
        </authorList>
    </citation>
    <scope>NUCLEOTIDE SEQUENCE</scope>
    <source>
        <strain evidence="3">CGMCC 1.15725</strain>
    </source>
</reference>
<feature type="transmembrane region" description="Helical" evidence="2">
    <location>
        <begin position="31"/>
        <end position="49"/>
    </location>
</feature>
<dbReference type="EMBL" id="BMJQ01000017">
    <property type="protein sequence ID" value="GGF40249.1"/>
    <property type="molecule type" value="Genomic_DNA"/>
</dbReference>
<gene>
    <name evidence="3" type="ORF">GCM10011611_53320</name>
</gene>
<name>A0A8J2Z0M2_9PROT</name>
<organism evidence="3 4">
    <name type="scientific">Aliidongia dinghuensis</name>
    <dbReference type="NCBI Taxonomy" id="1867774"/>
    <lineage>
        <taxon>Bacteria</taxon>
        <taxon>Pseudomonadati</taxon>
        <taxon>Pseudomonadota</taxon>
        <taxon>Alphaproteobacteria</taxon>
        <taxon>Rhodospirillales</taxon>
        <taxon>Dongiaceae</taxon>
        <taxon>Aliidongia</taxon>
    </lineage>
</organism>
<dbReference type="AlphaFoldDB" id="A0A8J2Z0M2"/>
<reference evidence="3" key="2">
    <citation type="submission" date="2020-09" db="EMBL/GenBank/DDBJ databases">
        <authorList>
            <person name="Sun Q."/>
            <person name="Zhou Y."/>
        </authorList>
    </citation>
    <scope>NUCLEOTIDE SEQUENCE</scope>
    <source>
        <strain evidence="3">CGMCC 1.15725</strain>
    </source>
</reference>
<dbReference type="RefSeq" id="WP_189051221.1">
    <property type="nucleotide sequence ID" value="NZ_BMJQ01000017.1"/>
</dbReference>
<keyword evidence="2" id="KW-0472">Membrane</keyword>
<keyword evidence="2" id="KW-1133">Transmembrane helix</keyword>